<evidence type="ECO:0000259" key="2">
    <source>
        <dbReference type="Pfam" id="PF14358"/>
    </source>
</evidence>
<dbReference type="InterPro" id="IPR025517">
    <property type="entry name" value="DUF4405"/>
</dbReference>
<feature type="transmembrane region" description="Helical" evidence="1">
    <location>
        <begin position="111"/>
        <end position="136"/>
    </location>
</feature>
<feature type="domain" description="Flavinylation-associated cytochrome" evidence="2">
    <location>
        <begin position="74"/>
        <end position="131"/>
    </location>
</feature>
<feature type="transmembrane region" description="Helical" evidence="1">
    <location>
        <begin position="31"/>
        <end position="50"/>
    </location>
</feature>
<protein>
    <submittedName>
        <fullName evidence="3">Uncharacterized protein DUF4405</fullName>
    </submittedName>
</protein>
<gene>
    <name evidence="3" type="ORF">DFR60_10821</name>
</gene>
<accession>A0A2V3Y488</accession>
<dbReference type="GeneID" id="86062431"/>
<evidence type="ECO:0000313" key="3">
    <source>
        <dbReference type="EMBL" id="PXX51938.1"/>
    </source>
</evidence>
<feature type="transmembrane region" description="Helical" evidence="1">
    <location>
        <begin position="71"/>
        <end position="91"/>
    </location>
</feature>
<dbReference type="SUPFAM" id="SSF81342">
    <property type="entry name" value="Transmembrane di-heme cytochromes"/>
    <property type="match status" value="1"/>
</dbReference>
<evidence type="ECO:0000313" key="4">
    <source>
        <dbReference type="Proteomes" id="UP000248057"/>
    </source>
</evidence>
<dbReference type="GO" id="GO:0022904">
    <property type="term" value="P:respiratory electron transport chain"/>
    <property type="evidence" value="ECO:0007669"/>
    <property type="project" value="InterPro"/>
</dbReference>
<feature type="transmembrane region" description="Helical" evidence="1">
    <location>
        <begin position="148"/>
        <end position="169"/>
    </location>
</feature>
<dbReference type="InterPro" id="IPR016174">
    <property type="entry name" value="Di-haem_cyt_TM"/>
</dbReference>
<dbReference type="Pfam" id="PF14358">
    <property type="entry name" value="DUF4405"/>
    <property type="match status" value="1"/>
</dbReference>
<keyword evidence="4" id="KW-1185">Reference proteome</keyword>
<reference evidence="3 4" key="1">
    <citation type="submission" date="2018-05" db="EMBL/GenBank/DDBJ databases">
        <title>Genomic Encyclopedia of Type Strains, Phase IV (KMG-IV): sequencing the most valuable type-strain genomes for metagenomic binning, comparative biology and taxonomic classification.</title>
        <authorList>
            <person name="Goeker M."/>
        </authorList>
    </citation>
    <scope>NUCLEOTIDE SEQUENCE [LARGE SCALE GENOMIC DNA]</scope>
    <source>
        <strain evidence="3 4">DSM 24995</strain>
    </source>
</reference>
<name>A0A2V3Y488_9FIRM</name>
<proteinExistence type="predicted"/>
<dbReference type="EMBL" id="QJKD01000008">
    <property type="protein sequence ID" value="PXX51938.1"/>
    <property type="molecule type" value="Genomic_DNA"/>
</dbReference>
<comment type="caution">
    <text evidence="3">The sequence shown here is derived from an EMBL/GenBank/DDBJ whole genome shotgun (WGS) entry which is preliminary data.</text>
</comment>
<feature type="transmembrane region" description="Helical" evidence="1">
    <location>
        <begin position="7"/>
        <end position="25"/>
    </location>
</feature>
<dbReference type="AlphaFoldDB" id="A0A2V3Y488"/>
<dbReference type="RefSeq" id="WP_110323762.1">
    <property type="nucleotide sequence ID" value="NZ_QJKD01000008.1"/>
</dbReference>
<keyword evidence="1" id="KW-1133">Transmembrane helix</keyword>
<organism evidence="3 4">
    <name type="scientific">Hungatella effluvii</name>
    <dbReference type="NCBI Taxonomy" id="1096246"/>
    <lineage>
        <taxon>Bacteria</taxon>
        <taxon>Bacillati</taxon>
        <taxon>Bacillota</taxon>
        <taxon>Clostridia</taxon>
        <taxon>Lachnospirales</taxon>
        <taxon>Lachnospiraceae</taxon>
        <taxon>Hungatella</taxon>
    </lineage>
</organism>
<keyword evidence="1" id="KW-0812">Transmembrane</keyword>
<evidence type="ECO:0000256" key="1">
    <source>
        <dbReference type="SAM" id="Phobius"/>
    </source>
</evidence>
<dbReference type="Proteomes" id="UP000248057">
    <property type="component" value="Unassembled WGS sequence"/>
</dbReference>
<keyword evidence="1" id="KW-0472">Membrane</keyword>
<feature type="transmembrane region" description="Helical" evidence="1">
    <location>
        <begin position="192"/>
        <end position="213"/>
    </location>
</feature>
<dbReference type="GO" id="GO:0016020">
    <property type="term" value="C:membrane"/>
    <property type="evidence" value="ECO:0007669"/>
    <property type="project" value="InterPro"/>
</dbReference>
<sequence>MKPKMKLKMLTDIGMTVCLLLLMTYELISSAFHEYVGMVMFVLFILHHVWNVKWSKNLFRGTYTAFRVLQTLLVFIICFTMIGSVISGVILSNHLFTFLPINGGRGFSRTLHLLCAYWGFVLMSLHLGLHWNMIVGMAKRLHVKSSKIILPAARGIAIAIAGYGIYAFIKRDVGTYMFLENQFVFFDFEEPLALFLIDYMFIMGLFVFIGHYLGRLLLGYKGRGSVAKNGFDLPKGA</sequence>